<reference evidence="1" key="1">
    <citation type="submission" date="2022-08" db="EMBL/GenBank/DDBJ databases">
        <title>Genome Sequence of Pycnoporus sanguineus.</title>
        <authorList>
            <person name="Buettner E."/>
        </authorList>
    </citation>
    <scope>NUCLEOTIDE SEQUENCE</scope>
    <source>
        <strain evidence="1">CG-C14</strain>
    </source>
</reference>
<dbReference type="Proteomes" id="UP001144978">
    <property type="component" value="Unassembled WGS sequence"/>
</dbReference>
<sequence>MLAQPRGGYESAKAYTEMRRSVEPFLHLVHPKPVPWRTVIAPIAEALGVPLVAYDEWVTSLQKSIDGRGTEEEVELMKANPALRLVDLFKGLKTSPERESLGTVYLSTQKSTQVSETLANLPPLDADRARTWIAAWRRSGFLA</sequence>
<dbReference type="EMBL" id="JANSHE010003851">
    <property type="protein sequence ID" value="KAJ2984009.1"/>
    <property type="molecule type" value="Genomic_DNA"/>
</dbReference>
<evidence type="ECO:0000313" key="1">
    <source>
        <dbReference type="EMBL" id="KAJ2984009.1"/>
    </source>
</evidence>
<evidence type="ECO:0000313" key="2">
    <source>
        <dbReference type="Proteomes" id="UP001144978"/>
    </source>
</evidence>
<keyword evidence="2" id="KW-1185">Reference proteome</keyword>
<name>A0ACC1P017_9APHY</name>
<comment type="caution">
    <text evidence="1">The sequence shown here is derived from an EMBL/GenBank/DDBJ whole genome shotgun (WGS) entry which is preliminary data.</text>
</comment>
<gene>
    <name evidence="1" type="ORF">NUW54_g10574</name>
</gene>
<organism evidence="1 2">
    <name type="scientific">Trametes sanguinea</name>
    <dbReference type="NCBI Taxonomy" id="158606"/>
    <lineage>
        <taxon>Eukaryota</taxon>
        <taxon>Fungi</taxon>
        <taxon>Dikarya</taxon>
        <taxon>Basidiomycota</taxon>
        <taxon>Agaricomycotina</taxon>
        <taxon>Agaricomycetes</taxon>
        <taxon>Polyporales</taxon>
        <taxon>Polyporaceae</taxon>
        <taxon>Trametes</taxon>
    </lineage>
</organism>
<accession>A0ACC1P017</accession>
<proteinExistence type="predicted"/>
<protein>
    <submittedName>
        <fullName evidence="1">Uncharacterized protein</fullName>
    </submittedName>
</protein>